<gene>
    <name evidence="3" type="ORF">PG996_006757</name>
</gene>
<evidence type="ECO:0000313" key="4">
    <source>
        <dbReference type="Proteomes" id="UP001446871"/>
    </source>
</evidence>
<name>A0ABR1V8W1_9PEZI</name>
<dbReference type="Pfam" id="PF03357">
    <property type="entry name" value="Snf7"/>
    <property type="match status" value="1"/>
</dbReference>
<feature type="region of interest" description="Disordered" evidence="2">
    <location>
        <begin position="170"/>
        <end position="207"/>
    </location>
</feature>
<evidence type="ECO:0000313" key="3">
    <source>
        <dbReference type="EMBL" id="KAK8067645.1"/>
    </source>
</evidence>
<proteinExistence type="predicted"/>
<comment type="caution">
    <text evidence="3">The sequence shown here is derived from an EMBL/GenBank/DDBJ whole genome shotgun (WGS) entry which is preliminary data.</text>
</comment>
<sequence>MNNRAIELEFQASFIARQLRNDAKKARRQDGTLRKQIQDLLKKGKKQQAYQKAKLLLAQQSLADKLDNQADQAELQASQMKANNAMNRMTAMVAQSTKVMGAASRSMNSERTLSVLEQNKQQNDELAIKSAMHDQAVADTTSQQVSEDAVHELLGQLADDAGVQLSAEFQTAQPSTAEPVKPQAAASSEPTAEEEDALQQRLRALRA</sequence>
<dbReference type="InterPro" id="IPR005024">
    <property type="entry name" value="Snf7_fam"/>
</dbReference>
<reference evidence="3 4" key="1">
    <citation type="submission" date="2023-01" db="EMBL/GenBank/DDBJ databases">
        <title>Analysis of 21 Apiospora genomes using comparative genomics revels a genus with tremendous synthesis potential of carbohydrate active enzymes and secondary metabolites.</title>
        <authorList>
            <person name="Sorensen T."/>
        </authorList>
    </citation>
    <scope>NUCLEOTIDE SEQUENCE [LARGE SCALE GENOMIC DNA]</scope>
    <source>
        <strain evidence="3 4">CBS 83171</strain>
    </source>
</reference>
<keyword evidence="4" id="KW-1185">Reference proteome</keyword>
<evidence type="ECO:0000256" key="1">
    <source>
        <dbReference type="SAM" id="Coils"/>
    </source>
</evidence>
<dbReference type="Proteomes" id="UP001446871">
    <property type="component" value="Unassembled WGS sequence"/>
</dbReference>
<organism evidence="3 4">
    <name type="scientific">Apiospora saccharicola</name>
    <dbReference type="NCBI Taxonomy" id="335842"/>
    <lineage>
        <taxon>Eukaryota</taxon>
        <taxon>Fungi</taxon>
        <taxon>Dikarya</taxon>
        <taxon>Ascomycota</taxon>
        <taxon>Pezizomycotina</taxon>
        <taxon>Sordariomycetes</taxon>
        <taxon>Xylariomycetidae</taxon>
        <taxon>Amphisphaeriales</taxon>
        <taxon>Apiosporaceae</taxon>
        <taxon>Apiospora</taxon>
    </lineage>
</organism>
<evidence type="ECO:0000256" key="2">
    <source>
        <dbReference type="SAM" id="MobiDB-lite"/>
    </source>
</evidence>
<feature type="coiled-coil region" evidence="1">
    <location>
        <begin position="56"/>
        <end position="83"/>
    </location>
</feature>
<dbReference type="Gene3D" id="6.10.140.1230">
    <property type="match status" value="1"/>
</dbReference>
<dbReference type="EMBL" id="JAQQWM010000004">
    <property type="protein sequence ID" value="KAK8067645.1"/>
    <property type="molecule type" value="Genomic_DNA"/>
</dbReference>
<dbReference type="PANTHER" id="PTHR10476">
    <property type="entry name" value="CHARGED MULTIVESICULAR BODY PROTEIN"/>
    <property type="match status" value="1"/>
</dbReference>
<accession>A0ABR1V8W1</accession>
<keyword evidence="1" id="KW-0175">Coiled coil</keyword>
<protein>
    <submittedName>
        <fullName evidence="3">Uncharacterized protein</fullName>
    </submittedName>
</protein>